<name>B0WPX4_CULQU</name>
<evidence type="ECO:0000313" key="3">
    <source>
        <dbReference type="EMBL" id="EDS32564.1"/>
    </source>
</evidence>
<evidence type="ECO:0000313" key="5">
    <source>
        <dbReference type="Proteomes" id="UP000002320"/>
    </source>
</evidence>
<proteinExistence type="predicted"/>
<protein>
    <submittedName>
        <fullName evidence="3 4">Uncharacterized protein</fullName>
    </submittedName>
</protein>
<dbReference type="eggNOG" id="KOG3639">
    <property type="taxonomic scope" value="Eukaryota"/>
</dbReference>
<dbReference type="InterPro" id="IPR056288">
    <property type="entry name" value="CEP76_C"/>
</dbReference>
<keyword evidence="5" id="KW-1185">Reference proteome</keyword>
<dbReference type="AlphaFoldDB" id="B0WPX4"/>
<dbReference type="InParanoid" id="B0WPX4"/>
<reference evidence="4" key="2">
    <citation type="submission" date="2021-02" db="UniProtKB">
        <authorList>
            <consortium name="EnsemblMetazoa"/>
        </authorList>
    </citation>
    <scope>IDENTIFICATION</scope>
    <source>
        <strain evidence="4">JHB</strain>
    </source>
</reference>
<dbReference type="Pfam" id="PF24656">
    <property type="entry name" value="CEPT76_peptidase"/>
    <property type="match status" value="1"/>
</dbReference>
<reference evidence="3" key="1">
    <citation type="submission" date="2007-03" db="EMBL/GenBank/DDBJ databases">
        <title>Annotation of Culex pipiens quinquefasciatus.</title>
        <authorList>
            <consortium name="The Broad Institute Genome Sequencing Platform"/>
            <person name="Atkinson P.W."/>
            <person name="Hemingway J."/>
            <person name="Christensen B.M."/>
            <person name="Higgs S."/>
            <person name="Kodira C."/>
            <person name="Hannick L."/>
            <person name="Megy K."/>
            <person name="O'Leary S."/>
            <person name="Pearson M."/>
            <person name="Haas B.J."/>
            <person name="Mauceli E."/>
            <person name="Wortman J.R."/>
            <person name="Lee N.H."/>
            <person name="Guigo R."/>
            <person name="Stanke M."/>
            <person name="Alvarado L."/>
            <person name="Amedeo P."/>
            <person name="Antoine C.H."/>
            <person name="Arensburger P."/>
            <person name="Bidwell S.L."/>
            <person name="Crawford M."/>
            <person name="Camaro F."/>
            <person name="Devon K."/>
            <person name="Engels R."/>
            <person name="Hammond M."/>
            <person name="Howarth C."/>
            <person name="Koehrsen M."/>
            <person name="Lawson D."/>
            <person name="Montgomery P."/>
            <person name="Nene V."/>
            <person name="Nusbaum C."/>
            <person name="Puiu D."/>
            <person name="Romero-Severson J."/>
            <person name="Severson D.W."/>
            <person name="Shumway M."/>
            <person name="Sisk P."/>
            <person name="Stolte C."/>
            <person name="Zeng Q."/>
            <person name="Eisenstadt E."/>
            <person name="Fraser-Liggett C."/>
            <person name="Strausberg R."/>
            <person name="Galagan J."/>
            <person name="Birren B."/>
            <person name="Collins F.H."/>
        </authorList>
    </citation>
    <scope>NUCLEOTIDE SEQUENCE [LARGE SCALE GENOMIC DNA]</scope>
    <source>
        <strain evidence="3">JHB</strain>
    </source>
</reference>
<feature type="domain" description="CEP76/DRC7 peptidase-like" evidence="2">
    <location>
        <begin position="2"/>
        <end position="80"/>
    </location>
</feature>
<dbReference type="Pfam" id="PF24652">
    <property type="entry name" value="CEP76_C"/>
    <property type="match status" value="1"/>
</dbReference>
<dbReference type="GO" id="GO:0035869">
    <property type="term" value="C:ciliary transition zone"/>
    <property type="evidence" value="ECO:0007669"/>
    <property type="project" value="TreeGrafter"/>
</dbReference>
<dbReference type="KEGG" id="cqu:CpipJ_CPIJ008840"/>
<dbReference type="PANTHER" id="PTHR20837">
    <property type="entry name" value="CENTROSOMAL PROTEIN-RELATED"/>
    <property type="match status" value="1"/>
</dbReference>
<dbReference type="EMBL" id="DS232031">
    <property type="protein sequence ID" value="EDS32564.1"/>
    <property type="molecule type" value="Genomic_DNA"/>
</dbReference>
<dbReference type="EnsemblMetazoa" id="CPIJ008840-RA">
    <property type="protein sequence ID" value="CPIJ008840-PA"/>
    <property type="gene ID" value="CPIJ008840"/>
</dbReference>
<gene>
    <name evidence="4" type="primary">6041508</name>
    <name evidence="3" type="ORF">CpipJ_CPIJ008840</name>
</gene>
<dbReference type="PANTHER" id="PTHR20837:SF0">
    <property type="entry name" value="COILED-COIL AND C2 DOMAIN-CONTAINING PROTEIN 2A"/>
    <property type="match status" value="1"/>
</dbReference>
<dbReference type="InterPro" id="IPR056290">
    <property type="entry name" value="CEPT76/DRC7_peptidase-like_dom"/>
</dbReference>
<organism>
    <name type="scientific">Culex quinquefasciatus</name>
    <name type="common">Southern house mosquito</name>
    <name type="synonym">Culex pungens</name>
    <dbReference type="NCBI Taxonomy" id="7176"/>
    <lineage>
        <taxon>Eukaryota</taxon>
        <taxon>Metazoa</taxon>
        <taxon>Ecdysozoa</taxon>
        <taxon>Arthropoda</taxon>
        <taxon>Hexapoda</taxon>
        <taxon>Insecta</taxon>
        <taxon>Pterygota</taxon>
        <taxon>Neoptera</taxon>
        <taxon>Endopterygota</taxon>
        <taxon>Diptera</taxon>
        <taxon>Nematocera</taxon>
        <taxon>Culicoidea</taxon>
        <taxon>Culicidae</taxon>
        <taxon>Culicinae</taxon>
        <taxon>Culicini</taxon>
        <taxon>Culex</taxon>
        <taxon>Culex</taxon>
    </lineage>
</organism>
<dbReference type="InterPro" id="IPR052434">
    <property type="entry name" value="Tectonic-like_complex_comp"/>
</dbReference>
<dbReference type="Proteomes" id="UP000002320">
    <property type="component" value="Unassembled WGS sequence"/>
</dbReference>
<accession>B0WPX4</accession>
<evidence type="ECO:0000259" key="2">
    <source>
        <dbReference type="Pfam" id="PF24656"/>
    </source>
</evidence>
<evidence type="ECO:0000313" key="4">
    <source>
        <dbReference type="EnsemblMetazoa" id="CPIJ008840-PA"/>
    </source>
</evidence>
<sequence length="189" mass="21493">MCASPKDLGVLLTCFYLSLEYDAYLVLGHSLLTGDSTFVLLREGAEFYIVDPTSGKRYQATDTYCPLSRIYFIVNQQNVWEQTSRGRIGYISDQLRYALSALEVDACLEANTDRHMDVFNQLFISYRINGFPINLPYTNLSTLVAQVRSTGIHLNSEQKVEFALGVYIKDYPANIYSVWIFLVSLVPKI</sequence>
<dbReference type="OMA" id="WMASERC"/>
<dbReference type="VEuPathDB" id="VectorBase:CQUJHB004753"/>
<dbReference type="HOGENOM" id="CLU_020606_1_0_1"/>
<dbReference type="VEuPathDB" id="VectorBase:CPIJ008840"/>
<evidence type="ECO:0000259" key="1">
    <source>
        <dbReference type="Pfam" id="PF24652"/>
    </source>
</evidence>
<dbReference type="GO" id="GO:1904491">
    <property type="term" value="P:protein localization to ciliary transition zone"/>
    <property type="evidence" value="ECO:0007669"/>
    <property type="project" value="TreeGrafter"/>
</dbReference>
<dbReference type="STRING" id="7176.B0WPX4"/>
<dbReference type="GO" id="GO:1905515">
    <property type="term" value="P:non-motile cilium assembly"/>
    <property type="evidence" value="ECO:0007669"/>
    <property type="project" value="TreeGrafter"/>
</dbReference>
<feature type="domain" description="Centrosomal protein of 76 kDa C-terminal" evidence="1">
    <location>
        <begin position="95"/>
        <end position="182"/>
    </location>
</feature>
<dbReference type="OrthoDB" id="2162143at2759"/>